<evidence type="ECO:0000313" key="13">
    <source>
        <dbReference type="EMBL" id="AGF78269.1"/>
    </source>
</evidence>
<dbReference type="InterPro" id="IPR000432">
    <property type="entry name" value="DNA_mismatch_repair_MutS_C"/>
</dbReference>
<dbReference type="InterPro" id="IPR036187">
    <property type="entry name" value="DNA_mismatch_repair_MutS_sf"/>
</dbReference>
<dbReference type="Pfam" id="PF05192">
    <property type="entry name" value="MutS_III"/>
    <property type="match status" value="1"/>
</dbReference>
<dbReference type="InterPro" id="IPR007695">
    <property type="entry name" value="DNA_mismatch_repair_MutS-lik_N"/>
</dbReference>
<dbReference type="NCBIfam" id="TIGR01070">
    <property type="entry name" value="mutS1"/>
    <property type="match status" value="1"/>
</dbReference>
<accession>M1NF00</accession>
<dbReference type="eggNOG" id="COG0249">
    <property type="taxonomic scope" value="Bacteria"/>
</dbReference>
<dbReference type="FunFam" id="3.40.1170.10:FF:000001">
    <property type="entry name" value="DNA mismatch repair protein MutS"/>
    <property type="match status" value="1"/>
</dbReference>
<evidence type="ECO:0000256" key="1">
    <source>
        <dbReference type="ARBA" id="ARBA00006271"/>
    </source>
</evidence>
<dbReference type="InterPro" id="IPR017261">
    <property type="entry name" value="DNA_mismatch_repair_MutS/MSH"/>
</dbReference>
<dbReference type="Gene3D" id="3.40.50.300">
    <property type="entry name" value="P-loop containing nucleotide triphosphate hydrolases"/>
    <property type="match status" value="1"/>
</dbReference>
<dbReference type="SMART" id="SM00534">
    <property type="entry name" value="MUTSac"/>
    <property type="match status" value="1"/>
</dbReference>
<dbReference type="FunFam" id="3.40.50.300:FF:000870">
    <property type="entry name" value="MutS protein homolog 4"/>
    <property type="match status" value="1"/>
</dbReference>
<evidence type="ECO:0000256" key="3">
    <source>
        <dbReference type="ARBA" id="ARBA00022741"/>
    </source>
</evidence>
<feature type="region of interest" description="Disordered" evidence="11">
    <location>
        <begin position="822"/>
        <end position="855"/>
    </location>
</feature>
<evidence type="ECO:0000313" key="14">
    <source>
        <dbReference type="Proteomes" id="UP000011721"/>
    </source>
</evidence>
<dbReference type="SUPFAM" id="SSF48334">
    <property type="entry name" value="DNA repair protein MutS, domain III"/>
    <property type="match status" value="1"/>
</dbReference>
<dbReference type="SUPFAM" id="SSF53150">
    <property type="entry name" value="DNA repair protein MutS, domain II"/>
    <property type="match status" value="1"/>
</dbReference>
<evidence type="ECO:0000256" key="10">
    <source>
        <dbReference type="RuleBase" id="RU003756"/>
    </source>
</evidence>
<dbReference type="Pfam" id="PF01624">
    <property type="entry name" value="MutS_I"/>
    <property type="match status" value="1"/>
</dbReference>
<reference evidence="14" key="1">
    <citation type="journal article" date="2013" name="Stand. Genomic Sci.">
        <title>Complete genome sequence of Desulfocapsa sulfexigens, a marine deltaproteobacterium specialized in disproportionating inorganic sulfur compounds.</title>
        <authorList>
            <person name="Finster K.W."/>
            <person name="Kjeldsen K.U."/>
            <person name="Kube M."/>
            <person name="Reinhardt R."/>
            <person name="Mussmann M."/>
            <person name="Amann R."/>
            <person name="Schreiber L."/>
        </authorList>
    </citation>
    <scope>NUCLEOTIDE SEQUENCE [LARGE SCALE GENOMIC DNA]</scope>
    <source>
        <strain evidence="14">DSM 10523 / SB164P1</strain>
    </source>
</reference>
<dbReference type="InterPro" id="IPR016151">
    <property type="entry name" value="DNA_mismatch_repair_MutS_N"/>
</dbReference>
<dbReference type="KEGG" id="dsf:UWK_01711"/>
<dbReference type="GO" id="GO:0005829">
    <property type="term" value="C:cytosol"/>
    <property type="evidence" value="ECO:0007669"/>
    <property type="project" value="TreeGrafter"/>
</dbReference>
<dbReference type="AlphaFoldDB" id="M1NF00"/>
<evidence type="ECO:0000259" key="12">
    <source>
        <dbReference type="PROSITE" id="PS00486"/>
    </source>
</evidence>
<keyword evidence="4 9" id="KW-0227">DNA damage</keyword>
<evidence type="ECO:0000256" key="2">
    <source>
        <dbReference type="ARBA" id="ARBA00021982"/>
    </source>
</evidence>
<dbReference type="CDD" id="cd03284">
    <property type="entry name" value="ABC_MutS1"/>
    <property type="match status" value="1"/>
</dbReference>
<name>M1NF00_DESSD</name>
<dbReference type="SUPFAM" id="SSF55271">
    <property type="entry name" value="DNA repair protein MutS, domain I"/>
    <property type="match status" value="1"/>
</dbReference>
<dbReference type="OrthoDB" id="9802448at2"/>
<evidence type="ECO:0000256" key="5">
    <source>
        <dbReference type="ARBA" id="ARBA00022840"/>
    </source>
</evidence>
<dbReference type="SMART" id="SM00533">
    <property type="entry name" value="MUTSd"/>
    <property type="match status" value="1"/>
</dbReference>
<dbReference type="PIRSF" id="PIRSF037677">
    <property type="entry name" value="DNA_mis_repair_Msh6"/>
    <property type="match status" value="1"/>
</dbReference>
<dbReference type="InterPro" id="IPR027417">
    <property type="entry name" value="P-loop_NTPase"/>
</dbReference>
<dbReference type="PROSITE" id="PS00486">
    <property type="entry name" value="DNA_MISMATCH_REPAIR_2"/>
    <property type="match status" value="1"/>
</dbReference>
<dbReference type="InterPro" id="IPR007696">
    <property type="entry name" value="DNA_mismatch_repair_MutS_core"/>
</dbReference>
<feature type="binding site" evidence="9">
    <location>
        <begin position="634"/>
        <end position="641"/>
    </location>
    <ligand>
        <name>ATP</name>
        <dbReference type="ChEBI" id="CHEBI:30616"/>
    </ligand>
</feature>
<dbReference type="PANTHER" id="PTHR11361:SF34">
    <property type="entry name" value="DNA MISMATCH REPAIR PROTEIN MSH1, MITOCHONDRIAL"/>
    <property type="match status" value="1"/>
</dbReference>
<evidence type="ECO:0000256" key="6">
    <source>
        <dbReference type="ARBA" id="ARBA00023125"/>
    </source>
</evidence>
<keyword evidence="14" id="KW-1185">Reference proteome</keyword>
<keyword evidence="7 9" id="KW-0234">DNA repair</keyword>
<keyword evidence="3 9" id="KW-0547">Nucleotide-binding</keyword>
<dbReference type="PANTHER" id="PTHR11361">
    <property type="entry name" value="DNA MISMATCH REPAIR PROTEIN MUTS FAMILY MEMBER"/>
    <property type="match status" value="1"/>
</dbReference>
<protein>
    <recommendedName>
        <fullName evidence="2 9">DNA mismatch repair protein MutS</fullName>
    </recommendedName>
</protein>
<dbReference type="PATRIC" id="fig|1167006.5.peg.1887"/>
<dbReference type="InterPro" id="IPR045076">
    <property type="entry name" value="MutS"/>
</dbReference>
<dbReference type="InterPro" id="IPR007861">
    <property type="entry name" value="DNA_mismatch_repair_MutS_clamp"/>
</dbReference>
<dbReference type="Gene3D" id="6.10.140.430">
    <property type="match status" value="1"/>
</dbReference>
<comment type="similarity">
    <text evidence="1 9 10">Belongs to the DNA mismatch repair MutS family.</text>
</comment>
<feature type="compositionally biased region" description="Basic residues" evidence="11">
    <location>
        <begin position="836"/>
        <end position="846"/>
    </location>
</feature>
<keyword evidence="6 9" id="KW-0238">DNA-binding</keyword>
<dbReference type="HAMAP" id="MF_00096">
    <property type="entry name" value="MutS"/>
    <property type="match status" value="1"/>
</dbReference>
<dbReference type="Pfam" id="PF05188">
    <property type="entry name" value="MutS_II"/>
    <property type="match status" value="1"/>
</dbReference>
<dbReference type="Gene3D" id="3.30.420.110">
    <property type="entry name" value="MutS, connector domain"/>
    <property type="match status" value="1"/>
</dbReference>
<sequence length="889" mass="99309">MTKAPKITPMLQQYLEIKEQYQDAILFYRMGDFYEMFFEDAAVASKILGITLTSRNSKDATNKVPMCGIPYHAASGYLAKLVKAGRRVAICEQTENPSEAKGIVRREVVRVVSPGVVVDSGILDDKDNLYVAAICCKGKGNDTLYGISFLDLSTGAFLLGEFLDTTNNGESILDQLTRMTPAELLVNENDLDLIGGLVDTATTLLPGLCVTQRPATQFHFSSCEELLIEHFKVNNLAGFGCNTLKQGVIAAGVLLDYVIETQKSDISHIEKLTPIDLELILQIDDSSRRNLELTQTIIGSQREGSLLSVLDHSCTPMGARMLKQEILFPLQNVERINARLGAVRFLYGHTAIRNTFRELLTTIYDVERLNSRMVLGNGNGRDMLALKQSLAKLPAIRELLLQCDAEHIRKIGEDLDVLADLHQLLENTIHEEAPITLREGRLIKEGYNEELDELMHIQRHGRQLILDLESQERNATGIAKLKVGFNKVFGYFIEVSRLQSANVPDTYIRKQTLVNAERFITPELKEFETKVLGAQDRRLELEYQLFVEIRSQLASESSRLLKSGALLAKTDFLVCLAEVAHLYRYKCPEVNNGDSIDIIEGRHPVIERSLPNGKFVPNDVHLDQETEEVLIITGPNMAGKSTILRQTALIVLMAQMGSFVPAKEASIGVVDRIFTRVGAMDDLRRGQSTFMVEMNETANILNNATEKSLVILDEIGRGTSTFDGLSIAWAVAEDLVQKNNKGVKTLFATHYHELTDLARTEERVRNYSIAVREWNDTIIFLHKLVKGGTNRSYGIQVAGLAGVPERVVRRAGEILKNIEQGEFNHDGTPSIAKSSNPRKPRGKKHPNQLSLFPPAQQDPLRTLLQNISVDDLSPRQALDLIYELMKHLK</sequence>
<dbReference type="InterPro" id="IPR005748">
    <property type="entry name" value="DNA_mismatch_repair_MutS"/>
</dbReference>
<comment type="function">
    <text evidence="8 9">This protein is involved in the repair of mismatches in DNA. It is possible that it carries out the mismatch recognition step. This protein has a weak ATPase activity.</text>
</comment>
<dbReference type="Gene3D" id="1.10.1420.10">
    <property type="match status" value="2"/>
</dbReference>
<keyword evidence="5 9" id="KW-0067">ATP-binding</keyword>
<evidence type="ECO:0000256" key="7">
    <source>
        <dbReference type="ARBA" id="ARBA00023204"/>
    </source>
</evidence>
<evidence type="ECO:0000256" key="8">
    <source>
        <dbReference type="ARBA" id="ARBA00024647"/>
    </source>
</evidence>
<proteinExistence type="inferred from homology"/>
<dbReference type="NCBIfam" id="NF003810">
    <property type="entry name" value="PRK05399.1"/>
    <property type="match status" value="1"/>
</dbReference>
<dbReference type="EMBL" id="CP003985">
    <property type="protein sequence ID" value="AGF78269.1"/>
    <property type="molecule type" value="Genomic_DNA"/>
</dbReference>
<dbReference type="Pfam" id="PF05190">
    <property type="entry name" value="MutS_IV"/>
    <property type="match status" value="1"/>
</dbReference>
<dbReference type="HOGENOM" id="CLU_002472_3_1_7"/>
<dbReference type="Gene3D" id="3.40.1170.10">
    <property type="entry name" value="DNA repair protein MutS, domain I"/>
    <property type="match status" value="1"/>
</dbReference>
<dbReference type="GO" id="GO:0005524">
    <property type="term" value="F:ATP binding"/>
    <property type="evidence" value="ECO:0007669"/>
    <property type="project" value="UniProtKB-UniRule"/>
</dbReference>
<feature type="domain" description="DNA mismatch repair proteins mutS family" evidence="12">
    <location>
        <begin position="708"/>
        <end position="724"/>
    </location>
</feature>
<dbReference type="Proteomes" id="UP000011721">
    <property type="component" value="Chromosome"/>
</dbReference>
<evidence type="ECO:0000256" key="11">
    <source>
        <dbReference type="SAM" id="MobiDB-lite"/>
    </source>
</evidence>
<dbReference type="Pfam" id="PF00488">
    <property type="entry name" value="MutS_V"/>
    <property type="match status" value="1"/>
</dbReference>
<dbReference type="GO" id="GO:0003684">
    <property type="term" value="F:damaged DNA binding"/>
    <property type="evidence" value="ECO:0007669"/>
    <property type="project" value="UniProtKB-UniRule"/>
</dbReference>
<dbReference type="SUPFAM" id="SSF52540">
    <property type="entry name" value="P-loop containing nucleoside triphosphate hydrolases"/>
    <property type="match status" value="1"/>
</dbReference>
<evidence type="ECO:0000256" key="4">
    <source>
        <dbReference type="ARBA" id="ARBA00022763"/>
    </source>
</evidence>
<dbReference type="GO" id="GO:0006298">
    <property type="term" value="P:mismatch repair"/>
    <property type="evidence" value="ECO:0007669"/>
    <property type="project" value="UniProtKB-UniRule"/>
</dbReference>
<organism evidence="13 14">
    <name type="scientific">Desulfocapsa sulfexigens (strain DSM 10523 / SB164P1)</name>
    <dbReference type="NCBI Taxonomy" id="1167006"/>
    <lineage>
        <taxon>Bacteria</taxon>
        <taxon>Pseudomonadati</taxon>
        <taxon>Thermodesulfobacteriota</taxon>
        <taxon>Desulfobulbia</taxon>
        <taxon>Desulfobulbales</taxon>
        <taxon>Desulfocapsaceae</taxon>
        <taxon>Desulfocapsa</taxon>
    </lineage>
</organism>
<dbReference type="GO" id="GO:0030983">
    <property type="term" value="F:mismatched DNA binding"/>
    <property type="evidence" value="ECO:0007669"/>
    <property type="project" value="InterPro"/>
</dbReference>
<evidence type="ECO:0000256" key="9">
    <source>
        <dbReference type="HAMAP-Rule" id="MF_00096"/>
    </source>
</evidence>
<dbReference type="RefSeq" id="WP_015403960.1">
    <property type="nucleotide sequence ID" value="NC_020304.1"/>
</dbReference>
<dbReference type="InterPro" id="IPR036678">
    <property type="entry name" value="MutS_con_dom_sf"/>
</dbReference>
<gene>
    <name evidence="9" type="primary">mutS</name>
    <name evidence="13" type="ordered locus">UWK_01711</name>
</gene>
<dbReference type="STRING" id="1167006.UWK_01711"/>
<dbReference type="InterPro" id="IPR007860">
    <property type="entry name" value="DNA_mmatch_repair_MutS_con_dom"/>
</dbReference>
<dbReference type="GO" id="GO:0140664">
    <property type="term" value="F:ATP-dependent DNA damage sensor activity"/>
    <property type="evidence" value="ECO:0007669"/>
    <property type="project" value="InterPro"/>
</dbReference>